<evidence type="ECO:0000313" key="8">
    <source>
        <dbReference type="EMBL" id="CAD7235598.1"/>
    </source>
</evidence>
<keyword evidence="1 7" id="KW-0645">Protease</keyword>
<proteinExistence type="predicted"/>
<evidence type="ECO:0000256" key="7">
    <source>
        <dbReference type="RuleBase" id="RU361183"/>
    </source>
</evidence>
<keyword evidence="5 7" id="KW-0482">Metalloprotease</keyword>
<evidence type="ECO:0000256" key="5">
    <source>
        <dbReference type="ARBA" id="ARBA00023049"/>
    </source>
</evidence>
<sequence length="117" mass="13639">MHAIGFFHEQSRPDRDDFVTIHWNEINSNSLHNFNKMNINHWNNLGSPYDWRSVMHYQGNAFAIGRRPTMTSKPPGITLGQRNGFTEQDMVQINKLYGCSTRRNENIEAGKEDLINF</sequence>
<dbReference type="GO" id="GO:0046872">
    <property type="term" value="F:metal ion binding"/>
    <property type="evidence" value="ECO:0007669"/>
    <property type="project" value="UniProtKB-KW"/>
</dbReference>
<dbReference type="PANTHER" id="PTHR10127:SF780">
    <property type="entry name" value="METALLOENDOPEPTIDASE"/>
    <property type="match status" value="1"/>
</dbReference>
<evidence type="ECO:0000256" key="1">
    <source>
        <dbReference type="ARBA" id="ARBA00022670"/>
    </source>
</evidence>
<evidence type="ECO:0000256" key="2">
    <source>
        <dbReference type="ARBA" id="ARBA00022723"/>
    </source>
</evidence>
<keyword evidence="4 7" id="KW-0862">Zinc</keyword>
<dbReference type="PRINTS" id="PR00480">
    <property type="entry name" value="ASTACIN"/>
</dbReference>
<dbReference type="SUPFAM" id="SSF55486">
    <property type="entry name" value="Metalloproteases ('zincins'), catalytic domain"/>
    <property type="match status" value="1"/>
</dbReference>
<evidence type="ECO:0000256" key="3">
    <source>
        <dbReference type="ARBA" id="ARBA00022801"/>
    </source>
</evidence>
<dbReference type="GO" id="GO:0004222">
    <property type="term" value="F:metalloendopeptidase activity"/>
    <property type="evidence" value="ECO:0007669"/>
    <property type="project" value="UniProtKB-UniRule"/>
</dbReference>
<dbReference type="InterPro" id="IPR024079">
    <property type="entry name" value="MetalloPept_cat_dom_sf"/>
</dbReference>
<dbReference type="PANTHER" id="PTHR10127">
    <property type="entry name" value="DISCOIDIN, CUB, EGF, LAMININ , AND ZINC METALLOPROTEASE DOMAIN CONTAINING"/>
    <property type="match status" value="1"/>
</dbReference>
<dbReference type="GO" id="GO:0006508">
    <property type="term" value="P:proteolysis"/>
    <property type="evidence" value="ECO:0007669"/>
    <property type="project" value="UniProtKB-KW"/>
</dbReference>
<keyword evidence="3 7" id="KW-0378">Hydrolase</keyword>
<protein>
    <recommendedName>
        <fullName evidence="7">Metalloendopeptidase</fullName>
        <ecNumber evidence="7">3.4.24.-</ecNumber>
    </recommendedName>
</protein>
<dbReference type="Gene3D" id="3.40.390.10">
    <property type="entry name" value="Collagenase (Catalytic Domain)"/>
    <property type="match status" value="1"/>
</dbReference>
<dbReference type="Pfam" id="PF01400">
    <property type="entry name" value="Astacin"/>
    <property type="match status" value="1"/>
</dbReference>
<dbReference type="InterPro" id="IPR001506">
    <property type="entry name" value="Peptidase_M12A"/>
</dbReference>
<dbReference type="AlphaFoldDB" id="A0A7R8ZT64"/>
<dbReference type="EC" id="3.4.24.-" evidence="7"/>
<reference evidence="8" key="1">
    <citation type="submission" date="2020-11" db="EMBL/GenBank/DDBJ databases">
        <authorList>
            <person name="Tran Van P."/>
        </authorList>
    </citation>
    <scope>NUCLEOTIDE SEQUENCE</scope>
</reference>
<dbReference type="PROSITE" id="PS51864">
    <property type="entry name" value="ASTACIN"/>
    <property type="match status" value="1"/>
</dbReference>
<accession>A0A7R8ZT64</accession>
<evidence type="ECO:0000256" key="4">
    <source>
        <dbReference type="ARBA" id="ARBA00022833"/>
    </source>
</evidence>
<organism evidence="8">
    <name type="scientific">Cyprideis torosa</name>
    <dbReference type="NCBI Taxonomy" id="163714"/>
    <lineage>
        <taxon>Eukaryota</taxon>
        <taxon>Metazoa</taxon>
        <taxon>Ecdysozoa</taxon>
        <taxon>Arthropoda</taxon>
        <taxon>Crustacea</taxon>
        <taxon>Oligostraca</taxon>
        <taxon>Ostracoda</taxon>
        <taxon>Podocopa</taxon>
        <taxon>Podocopida</taxon>
        <taxon>Cytherocopina</taxon>
        <taxon>Cytheroidea</taxon>
        <taxon>Cytherideidae</taxon>
        <taxon>Cyprideis</taxon>
    </lineage>
</organism>
<evidence type="ECO:0000256" key="6">
    <source>
        <dbReference type="PROSITE-ProRule" id="PRU01211"/>
    </source>
</evidence>
<gene>
    <name evidence="8" type="ORF">CTOB1V02_LOCUS13413</name>
</gene>
<name>A0A7R8ZT64_9CRUS</name>
<comment type="caution">
    <text evidence="6">Lacks conserved residue(s) required for the propagation of feature annotation.</text>
</comment>
<dbReference type="OrthoDB" id="291007at2759"/>
<dbReference type="EMBL" id="OB673687">
    <property type="protein sequence ID" value="CAD7235598.1"/>
    <property type="molecule type" value="Genomic_DNA"/>
</dbReference>
<comment type="cofactor">
    <cofactor evidence="7">
        <name>Zn(2+)</name>
        <dbReference type="ChEBI" id="CHEBI:29105"/>
    </cofactor>
    <text evidence="7">Binds 1 zinc ion per subunit.</text>
</comment>
<keyword evidence="2 7" id="KW-0479">Metal-binding</keyword>